<organism evidence="10 11">
    <name type="scientific">Shewanella salipaludis</name>
    <dbReference type="NCBI Taxonomy" id="2723052"/>
    <lineage>
        <taxon>Bacteria</taxon>
        <taxon>Pseudomonadati</taxon>
        <taxon>Pseudomonadota</taxon>
        <taxon>Gammaproteobacteria</taxon>
        <taxon>Alteromonadales</taxon>
        <taxon>Shewanellaceae</taxon>
        <taxon>Shewanella</taxon>
    </lineage>
</organism>
<dbReference type="NCBIfam" id="NF009396">
    <property type="entry name" value="PRK12756.1"/>
    <property type="match status" value="1"/>
</dbReference>
<dbReference type="SUPFAM" id="SSF51569">
    <property type="entry name" value="Aldolase"/>
    <property type="match status" value="1"/>
</dbReference>
<comment type="function">
    <text evidence="1 8">Stereospecific condensation of phosphoenolpyruvate (PEP) and D-erythrose-4-phosphate (E4P) giving rise to 3-deoxy-D-arabino-heptulosonate-7-phosphate (DAHP).</text>
</comment>
<keyword evidence="6 8" id="KW-0057">Aromatic amino acid biosynthesis</keyword>
<dbReference type="GO" id="GO:0042802">
    <property type="term" value="F:identical protein binding"/>
    <property type="evidence" value="ECO:0007669"/>
    <property type="project" value="UniProtKB-ARBA"/>
</dbReference>
<dbReference type="FunFam" id="3.20.20.70:FF:000005">
    <property type="entry name" value="Phospho-2-dehydro-3-deoxyheptonate aldolase"/>
    <property type="match status" value="1"/>
</dbReference>
<keyword evidence="5 8" id="KW-0808">Transferase</keyword>
<dbReference type="NCBIfam" id="NF009395">
    <property type="entry name" value="PRK12755.1"/>
    <property type="match status" value="1"/>
</dbReference>
<dbReference type="Pfam" id="PF00793">
    <property type="entry name" value="DAHP_synth_1"/>
    <property type="match status" value="1"/>
</dbReference>
<accession>A0A972FVG7</accession>
<dbReference type="AlphaFoldDB" id="A0A972FVG7"/>
<evidence type="ECO:0000256" key="2">
    <source>
        <dbReference type="ARBA" id="ARBA00004688"/>
    </source>
</evidence>
<sequence length="359" mass="38801">MDIPDCHQLVADLPRPAATAGHIQETQGAIADILSAKDDRLLVILGPCSIHDPHASLEYAAQLAAVSRRYDKELLLVMRTYFEKPRTTVGWKGFINDPGLDEGFNIAAGLVKARQLLLDINAMGLATATEFLCPANALYIADLISWGAIGARTTESQIHRELASALHCPIGFKNSTDGNIQIAMDAIQSVQASHVIYAPKAAGGLQAVKTAGNPNCHIILRGGRQPNYAAKDVDAAHESLLNRALPAKIMVDCSHGNSQKQHLNQLIVGQSLCRQIGEGKRHIAAVMLESFLKAGKQAHKGEGQLVYGQSITDGCIDWQDTVGLLDDFARAVNQRRQALECQQQAAMSLYARSQVKVYA</sequence>
<dbReference type="Proteomes" id="UP000737113">
    <property type="component" value="Unassembled WGS sequence"/>
</dbReference>
<dbReference type="GO" id="GO:0009073">
    <property type="term" value="P:aromatic amino acid family biosynthetic process"/>
    <property type="evidence" value="ECO:0007669"/>
    <property type="project" value="UniProtKB-KW"/>
</dbReference>
<dbReference type="InterPro" id="IPR006218">
    <property type="entry name" value="DAHP1/KDSA"/>
</dbReference>
<protein>
    <recommendedName>
        <fullName evidence="8">Phospho-2-dehydro-3-deoxyheptonate aldolase</fullName>
        <ecNumber evidence="8">2.5.1.54</ecNumber>
    </recommendedName>
</protein>
<evidence type="ECO:0000256" key="5">
    <source>
        <dbReference type="ARBA" id="ARBA00022679"/>
    </source>
</evidence>
<evidence type="ECO:0000256" key="6">
    <source>
        <dbReference type="ARBA" id="ARBA00023141"/>
    </source>
</evidence>
<evidence type="ECO:0000313" key="11">
    <source>
        <dbReference type="Proteomes" id="UP000737113"/>
    </source>
</evidence>
<dbReference type="InterPro" id="IPR006219">
    <property type="entry name" value="DAHP_synth_1"/>
</dbReference>
<gene>
    <name evidence="10" type="ORF">HC757_02280</name>
</gene>
<dbReference type="PIRSF" id="PIRSF001361">
    <property type="entry name" value="DAHP_synthase"/>
    <property type="match status" value="1"/>
</dbReference>
<dbReference type="PANTHER" id="PTHR21225:SF6">
    <property type="entry name" value="PHOSPHO-2-DEHYDRO-3-DEOXYHEPTONATE ALDOLASE, TRP-SENSITIVE"/>
    <property type="match status" value="1"/>
</dbReference>
<comment type="similarity">
    <text evidence="3 8">Belongs to the class-I DAHP synthase family.</text>
</comment>
<dbReference type="EMBL" id="JAAXYH010000001">
    <property type="protein sequence ID" value="NMH64003.1"/>
    <property type="molecule type" value="Genomic_DNA"/>
</dbReference>
<evidence type="ECO:0000259" key="9">
    <source>
        <dbReference type="Pfam" id="PF00793"/>
    </source>
</evidence>
<evidence type="ECO:0000256" key="4">
    <source>
        <dbReference type="ARBA" id="ARBA00022605"/>
    </source>
</evidence>
<evidence type="ECO:0000256" key="7">
    <source>
        <dbReference type="ARBA" id="ARBA00047508"/>
    </source>
</evidence>
<comment type="catalytic activity">
    <reaction evidence="7 8">
        <text>D-erythrose 4-phosphate + phosphoenolpyruvate + H2O = 7-phospho-2-dehydro-3-deoxy-D-arabino-heptonate + phosphate</text>
        <dbReference type="Rhea" id="RHEA:14717"/>
        <dbReference type="ChEBI" id="CHEBI:15377"/>
        <dbReference type="ChEBI" id="CHEBI:16897"/>
        <dbReference type="ChEBI" id="CHEBI:43474"/>
        <dbReference type="ChEBI" id="CHEBI:58394"/>
        <dbReference type="ChEBI" id="CHEBI:58702"/>
        <dbReference type="EC" id="2.5.1.54"/>
    </reaction>
</comment>
<comment type="pathway">
    <text evidence="2 8">Metabolic intermediate biosynthesis; chorismate biosynthesis; chorismate from D-erythrose 4-phosphate and phosphoenolpyruvate: step 1/7.</text>
</comment>
<evidence type="ECO:0000313" key="10">
    <source>
        <dbReference type="EMBL" id="NMH64003.1"/>
    </source>
</evidence>
<dbReference type="GO" id="GO:0008652">
    <property type="term" value="P:amino acid biosynthetic process"/>
    <property type="evidence" value="ECO:0007669"/>
    <property type="project" value="UniProtKB-KW"/>
</dbReference>
<dbReference type="PANTHER" id="PTHR21225">
    <property type="entry name" value="PHOSPHO-2-DEHYDRO-3-DEOXYHEPTONATE ALDOLASE DAHP SYNTHETASE"/>
    <property type="match status" value="1"/>
</dbReference>
<evidence type="ECO:0000256" key="3">
    <source>
        <dbReference type="ARBA" id="ARBA00007985"/>
    </source>
</evidence>
<evidence type="ECO:0000256" key="8">
    <source>
        <dbReference type="PIRNR" id="PIRNR001361"/>
    </source>
</evidence>
<feature type="domain" description="DAHP synthetase I/KDSA" evidence="9">
    <location>
        <begin position="29"/>
        <end position="322"/>
    </location>
</feature>
<keyword evidence="11" id="KW-1185">Reference proteome</keyword>
<comment type="caution">
    <text evidence="10">The sequence shown here is derived from an EMBL/GenBank/DDBJ whole genome shotgun (WGS) entry which is preliminary data.</text>
</comment>
<dbReference type="GO" id="GO:0003849">
    <property type="term" value="F:3-deoxy-7-phosphoheptulonate synthase activity"/>
    <property type="evidence" value="ECO:0007669"/>
    <property type="project" value="UniProtKB-EC"/>
</dbReference>
<dbReference type="GO" id="GO:0005737">
    <property type="term" value="C:cytoplasm"/>
    <property type="evidence" value="ECO:0007669"/>
    <property type="project" value="TreeGrafter"/>
</dbReference>
<evidence type="ECO:0000256" key="1">
    <source>
        <dbReference type="ARBA" id="ARBA00003726"/>
    </source>
</evidence>
<name>A0A972FVG7_9GAMM</name>
<keyword evidence="4 8" id="KW-0028">Amino-acid biosynthesis</keyword>
<proteinExistence type="inferred from homology"/>
<dbReference type="EC" id="2.5.1.54" evidence="8"/>
<dbReference type="InterPro" id="IPR013785">
    <property type="entry name" value="Aldolase_TIM"/>
</dbReference>
<reference evidence="10" key="1">
    <citation type="submission" date="2020-04" db="EMBL/GenBank/DDBJ databases">
        <title>Description of Shewanella salipaludis sp. nov., isolated from a salt marsh.</title>
        <authorList>
            <person name="Park S."/>
            <person name="Yoon J.-H."/>
        </authorList>
    </citation>
    <scope>NUCLEOTIDE SEQUENCE</scope>
    <source>
        <strain evidence="10">SHSM-M6</strain>
    </source>
</reference>
<dbReference type="NCBIfam" id="TIGR00034">
    <property type="entry name" value="aroFGH"/>
    <property type="match status" value="1"/>
</dbReference>
<dbReference type="Gene3D" id="3.20.20.70">
    <property type="entry name" value="Aldolase class I"/>
    <property type="match status" value="1"/>
</dbReference>